<organism evidence="8 9">
    <name type="scientific">Coemansia erecta</name>
    <dbReference type="NCBI Taxonomy" id="147472"/>
    <lineage>
        <taxon>Eukaryota</taxon>
        <taxon>Fungi</taxon>
        <taxon>Fungi incertae sedis</taxon>
        <taxon>Zoopagomycota</taxon>
        <taxon>Kickxellomycotina</taxon>
        <taxon>Kickxellomycetes</taxon>
        <taxon>Kickxellales</taxon>
        <taxon>Kickxellaceae</taxon>
        <taxon>Coemansia</taxon>
    </lineage>
</organism>
<gene>
    <name evidence="8" type="primary">DML1</name>
    <name evidence="8" type="ORF">LPJ53_000819</name>
</gene>
<dbReference type="Pfam" id="PF14881">
    <property type="entry name" value="Tubulin_3"/>
    <property type="match status" value="1"/>
</dbReference>
<protein>
    <submittedName>
        <fullName evidence="8">MtDNA inheritance, partitioning of the mitochondrial organelle</fullName>
    </submittedName>
</protein>
<dbReference type="InterPro" id="IPR029209">
    <property type="entry name" value="DML1/Misato_tubulin"/>
</dbReference>
<dbReference type="PANTHER" id="PTHR13391:SF0">
    <property type="entry name" value="PROTEIN MISATO HOMOLOG 1"/>
    <property type="match status" value="1"/>
</dbReference>
<dbReference type="InterPro" id="IPR019605">
    <property type="entry name" value="Misato_II_tubulin-like"/>
</dbReference>
<evidence type="ECO:0000259" key="6">
    <source>
        <dbReference type="Pfam" id="PF10644"/>
    </source>
</evidence>
<dbReference type="PANTHER" id="PTHR13391">
    <property type="entry name" value="MITOCHONDRIAL DISTRIBUTION REGULATOR MISATO"/>
    <property type="match status" value="1"/>
</dbReference>
<dbReference type="SUPFAM" id="SSF52490">
    <property type="entry name" value="Tubulin nucleotide-binding domain-like"/>
    <property type="match status" value="1"/>
</dbReference>
<feature type="domain" description="Misato Segment II tubulin-like" evidence="6">
    <location>
        <begin position="2"/>
        <end position="95"/>
    </location>
</feature>
<dbReference type="Pfam" id="PF10644">
    <property type="entry name" value="Misat_Tub_SegII"/>
    <property type="match status" value="1"/>
</dbReference>
<proteinExistence type="inferred from homology"/>
<feature type="region of interest" description="Disordered" evidence="5">
    <location>
        <begin position="62"/>
        <end position="117"/>
    </location>
</feature>
<evidence type="ECO:0000256" key="4">
    <source>
        <dbReference type="ARBA" id="ARBA00023128"/>
    </source>
</evidence>
<feature type="domain" description="DML1/Misato tubulin" evidence="7">
    <location>
        <begin position="118"/>
        <end position="258"/>
    </location>
</feature>
<sequence>MKEVITLQFGEQANYVGAHYWNLMHAAAADAAAGGAHPQDALAMDTLFCTDSRQTYAPRVLTFDQPGSHTQPDPVSGEVEESDAQWNGRDVEVHRQAQRTAKQPPSSGSGSGEGEGAFRSWTDVVERRYPAQSFAAVSGVDFGNSLGQLSTFSEGRSVFEGMDARDDLLEGAFRRYAEACDRIQGFQTIADASGGFAGFGLAFLERLREEYPKSPLVLYNARAEEGRGLSGLGLAARVDVAVALAAALEAGVSMSVPLFAPQSVATGGGSGGVYRGSAFLAANVAQWGWGVVAGGVGLDELVDRATGQGLFRVAETLLAPGLDASGSTGLAELLGSGGGGGGSFTACSEAKIESLEMLAGRLFVDRGTDVGRLVRQTMPPAAAVRFEAPVPLPRTFPPIFAQHVIPKRIGGVDCVGVAGLLCSTSGSMGYLQTLHGSLAAEHSKYLKDYEREAVREFRYSLDTAIDRYSMIG</sequence>
<evidence type="ECO:0000313" key="9">
    <source>
        <dbReference type="Proteomes" id="UP001149813"/>
    </source>
</evidence>
<accession>A0A9W7Y7S1</accession>
<dbReference type="InterPro" id="IPR049942">
    <property type="entry name" value="DML1/Misato"/>
</dbReference>
<keyword evidence="4" id="KW-0496">Mitochondrion</keyword>
<dbReference type="EMBL" id="JANBOJ010000016">
    <property type="protein sequence ID" value="KAJ1724965.1"/>
    <property type="molecule type" value="Genomic_DNA"/>
</dbReference>
<dbReference type="GO" id="GO:0005739">
    <property type="term" value="C:mitochondrion"/>
    <property type="evidence" value="ECO:0007669"/>
    <property type="project" value="UniProtKB-SubCell"/>
</dbReference>
<reference evidence="8" key="1">
    <citation type="submission" date="2022-07" db="EMBL/GenBank/DDBJ databases">
        <title>Phylogenomic reconstructions and comparative analyses of Kickxellomycotina fungi.</title>
        <authorList>
            <person name="Reynolds N.K."/>
            <person name="Stajich J.E."/>
            <person name="Barry K."/>
            <person name="Grigoriev I.V."/>
            <person name="Crous P."/>
            <person name="Smith M.E."/>
        </authorList>
    </citation>
    <scope>NUCLEOTIDE SEQUENCE</scope>
    <source>
        <strain evidence="8">NBRC 32514</strain>
    </source>
</reference>
<dbReference type="OrthoDB" id="271881at2759"/>
<evidence type="ECO:0000256" key="5">
    <source>
        <dbReference type="SAM" id="MobiDB-lite"/>
    </source>
</evidence>
<evidence type="ECO:0000256" key="2">
    <source>
        <dbReference type="ARBA" id="ARBA00004173"/>
    </source>
</evidence>
<keyword evidence="9" id="KW-1185">Reference proteome</keyword>
<dbReference type="InterPro" id="IPR036525">
    <property type="entry name" value="Tubulin/FtsZ_GTPase_sf"/>
</dbReference>
<comment type="caution">
    <text evidence="8">The sequence shown here is derived from an EMBL/GenBank/DDBJ whole genome shotgun (WGS) entry which is preliminary data.</text>
</comment>
<comment type="function">
    <text evidence="1">Involved in the partitioning of the mitochondrial organelle and mitochondrial DNA (mtDNA) inheritance.</text>
</comment>
<dbReference type="Proteomes" id="UP001149813">
    <property type="component" value="Unassembled WGS sequence"/>
</dbReference>
<dbReference type="Gene3D" id="3.40.50.1440">
    <property type="entry name" value="Tubulin/FtsZ, GTPase domain"/>
    <property type="match status" value="1"/>
</dbReference>
<comment type="subcellular location">
    <subcellularLocation>
        <location evidence="2">Mitochondrion</location>
    </subcellularLocation>
</comment>
<evidence type="ECO:0000256" key="3">
    <source>
        <dbReference type="ARBA" id="ARBA00008507"/>
    </source>
</evidence>
<dbReference type="AlphaFoldDB" id="A0A9W7Y7S1"/>
<name>A0A9W7Y7S1_9FUNG</name>
<dbReference type="GO" id="GO:0007005">
    <property type="term" value="P:mitochondrion organization"/>
    <property type="evidence" value="ECO:0007669"/>
    <property type="project" value="InterPro"/>
</dbReference>
<evidence type="ECO:0000313" key="8">
    <source>
        <dbReference type="EMBL" id="KAJ1724965.1"/>
    </source>
</evidence>
<comment type="similarity">
    <text evidence="3">Belongs to the misato family.</text>
</comment>
<evidence type="ECO:0000256" key="1">
    <source>
        <dbReference type="ARBA" id="ARBA00003757"/>
    </source>
</evidence>
<evidence type="ECO:0000259" key="7">
    <source>
        <dbReference type="Pfam" id="PF14881"/>
    </source>
</evidence>